<dbReference type="Pfam" id="PF14973">
    <property type="entry name" value="TINF2_N"/>
    <property type="match status" value="1"/>
</dbReference>
<dbReference type="CDD" id="cd11657">
    <property type="entry name" value="TIN2_N"/>
    <property type="match status" value="1"/>
</dbReference>
<sequence length="241" mass="27714">MEDNTPNSCAPLPLCTLRLLIPPIRLVSAAIWQTIQQKVVADYGMLEEFVFVVTDIVPKLLTPRQRAQLIMGLRARLILELCQFEATADIRLVQPHLDRVQTLIEAWVVEGCASNMKVPHSKFVDLVQNLLKNRDEREHFFQNVFPVEFGPAYDDALHDLMWLFLSRLEQFLPLQTFQQVSSMFGEASSVLDECMDSVSRCRELKTLLQYQKDLGQLDHNERTSPLEPSWSFALELESIII</sequence>
<dbReference type="InterPro" id="IPR029400">
    <property type="entry name" value="TINF2_N"/>
</dbReference>
<evidence type="ECO:0000313" key="3">
    <source>
        <dbReference type="Proteomes" id="UP000694565"/>
    </source>
</evidence>
<dbReference type="GO" id="GO:1904356">
    <property type="term" value="P:regulation of telomere maintenance via telomere lengthening"/>
    <property type="evidence" value="ECO:0007669"/>
    <property type="project" value="TreeGrafter"/>
</dbReference>
<keyword evidence="3" id="KW-1185">Reference proteome</keyword>
<accession>A0A8C2YWL9</accession>
<dbReference type="AlphaFoldDB" id="A0A8C2YWL9"/>
<dbReference type="PANTHER" id="PTHR15512:SF2">
    <property type="match status" value="1"/>
</dbReference>
<organism evidence="2 3">
    <name type="scientific">Cyclopterus lumpus</name>
    <name type="common">Lumpsucker</name>
    <dbReference type="NCBI Taxonomy" id="8103"/>
    <lineage>
        <taxon>Eukaryota</taxon>
        <taxon>Metazoa</taxon>
        <taxon>Chordata</taxon>
        <taxon>Craniata</taxon>
        <taxon>Vertebrata</taxon>
        <taxon>Euteleostomi</taxon>
        <taxon>Actinopterygii</taxon>
        <taxon>Neopterygii</taxon>
        <taxon>Teleostei</taxon>
        <taxon>Neoteleostei</taxon>
        <taxon>Acanthomorphata</taxon>
        <taxon>Eupercaria</taxon>
        <taxon>Perciformes</taxon>
        <taxon>Cottioidei</taxon>
        <taxon>Cottales</taxon>
        <taxon>Cyclopteridae</taxon>
        <taxon>Cyclopterus</taxon>
    </lineage>
</organism>
<protein>
    <recommendedName>
        <fullName evidence="1">TERF1-interacting nuclear factor 2 N-terminal domain-containing protein</fullName>
    </recommendedName>
</protein>
<name>A0A8C2YWL9_CYCLU</name>
<reference evidence="2" key="1">
    <citation type="submission" date="2025-08" db="UniProtKB">
        <authorList>
            <consortium name="Ensembl"/>
        </authorList>
    </citation>
    <scope>IDENTIFICATION</scope>
</reference>
<evidence type="ECO:0000259" key="1">
    <source>
        <dbReference type="Pfam" id="PF14973"/>
    </source>
</evidence>
<dbReference type="PANTHER" id="PTHR15512">
    <property type="entry name" value="TERF1-INTERACTING NUCLEAR FACTOR 2"/>
    <property type="match status" value="1"/>
</dbReference>
<dbReference type="Proteomes" id="UP000694565">
    <property type="component" value="Unplaced"/>
</dbReference>
<dbReference type="GO" id="GO:0016233">
    <property type="term" value="P:telomere capping"/>
    <property type="evidence" value="ECO:0007669"/>
    <property type="project" value="InterPro"/>
</dbReference>
<dbReference type="Ensembl" id="ENSCLMT00005002981.1">
    <property type="protein sequence ID" value="ENSCLMP00005002754.1"/>
    <property type="gene ID" value="ENSCLMG00005001534.1"/>
</dbReference>
<dbReference type="GO" id="GO:0070187">
    <property type="term" value="C:shelterin complex"/>
    <property type="evidence" value="ECO:0007669"/>
    <property type="project" value="InterPro"/>
</dbReference>
<dbReference type="GO" id="GO:0042162">
    <property type="term" value="F:telomeric DNA binding"/>
    <property type="evidence" value="ECO:0007669"/>
    <property type="project" value="TreeGrafter"/>
</dbReference>
<feature type="domain" description="TERF1-interacting nuclear factor 2 N-terminal" evidence="1">
    <location>
        <begin position="32"/>
        <end position="179"/>
    </location>
</feature>
<evidence type="ECO:0000313" key="2">
    <source>
        <dbReference type="Ensembl" id="ENSCLMP00005002754.1"/>
    </source>
</evidence>
<proteinExistence type="predicted"/>
<reference evidence="2" key="2">
    <citation type="submission" date="2025-09" db="UniProtKB">
        <authorList>
            <consortium name="Ensembl"/>
        </authorList>
    </citation>
    <scope>IDENTIFICATION</scope>
</reference>
<dbReference type="GeneTree" id="ENSGT00400000022326"/>
<dbReference type="InterPro" id="IPR039098">
    <property type="entry name" value="TINF2"/>
</dbReference>